<comment type="caution">
    <text evidence="3">The sequence shown here is derived from an EMBL/GenBank/DDBJ whole genome shotgun (WGS) entry which is preliminary data.</text>
</comment>
<dbReference type="EMBL" id="JACAZH010000014">
    <property type="protein sequence ID" value="KAF7351136.1"/>
    <property type="molecule type" value="Genomic_DNA"/>
</dbReference>
<evidence type="ECO:0000256" key="2">
    <source>
        <dbReference type="SAM" id="Phobius"/>
    </source>
</evidence>
<organism evidence="3 4">
    <name type="scientific">Mycena sanguinolenta</name>
    <dbReference type="NCBI Taxonomy" id="230812"/>
    <lineage>
        <taxon>Eukaryota</taxon>
        <taxon>Fungi</taxon>
        <taxon>Dikarya</taxon>
        <taxon>Basidiomycota</taxon>
        <taxon>Agaricomycotina</taxon>
        <taxon>Agaricomycetes</taxon>
        <taxon>Agaricomycetidae</taxon>
        <taxon>Agaricales</taxon>
        <taxon>Marasmiineae</taxon>
        <taxon>Mycenaceae</taxon>
        <taxon>Mycena</taxon>
    </lineage>
</organism>
<evidence type="ECO:0000256" key="1">
    <source>
        <dbReference type="SAM" id="MobiDB-lite"/>
    </source>
</evidence>
<feature type="compositionally biased region" description="Polar residues" evidence="1">
    <location>
        <begin position="248"/>
        <end position="280"/>
    </location>
</feature>
<proteinExistence type="predicted"/>
<evidence type="ECO:0000313" key="3">
    <source>
        <dbReference type="EMBL" id="KAF7351136.1"/>
    </source>
</evidence>
<feature type="transmembrane region" description="Helical" evidence="2">
    <location>
        <begin position="77"/>
        <end position="101"/>
    </location>
</feature>
<feature type="region of interest" description="Disordered" evidence="1">
    <location>
        <begin position="225"/>
        <end position="362"/>
    </location>
</feature>
<sequence>MNFTCSSSSDAGFVPCIPCNPARVSATISLNITRFSAGKWAFKLFQRRLSLDRRVHSPSSFEQVPTRTLIPFSRNRLYTNISLLLTPALACIALLSGQYLAAVVRGGPETRNLTWFSVFAEVAVILLDLLQVPLARLVVAASQPTGRASLRQLLKYIYISCQLVLNLGRSTMDPMMNILYNPENRQYDGANAPVFDADAALAAYFWLQANQMSFAPPLHPAYFAPSQAHPHDRGGPAPLRPASMAIPASSQSNSPGMSFSRDNLSSTAPRPQPRRTSSQVLPPPSDSSSRSTQLSRRSHQHNGPNDSDSDSDGTAITSPGPTLRTGQNSSQNPSTSAYVQQSPQMNQLSPPPSSSLRPAYSQAKFPSASQYNRLGSSISANEPVFTSREHILASSAPSGEYILTSATTSGIKSPRLIFASKHILYSHHVS</sequence>
<keyword evidence="2" id="KW-0812">Transmembrane</keyword>
<name>A0A8H6Y2S5_9AGAR</name>
<accession>A0A8H6Y2S5</accession>
<keyword evidence="4" id="KW-1185">Reference proteome</keyword>
<protein>
    <submittedName>
        <fullName evidence="3">Uncharacterized protein</fullName>
    </submittedName>
</protein>
<keyword evidence="2" id="KW-1133">Transmembrane helix</keyword>
<keyword evidence="2" id="KW-0472">Membrane</keyword>
<reference evidence="3" key="1">
    <citation type="submission" date="2020-05" db="EMBL/GenBank/DDBJ databases">
        <title>Mycena genomes resolve the evolution of fungal bioluminescence.</title>
        <authorList>
            <person name="Tsai I.J."/>
        </authorList>
    </citation>
    <scope>NUCLEOTIDE SEQUENCE</scope>
    <source>
        <strain evidence="3">160909Yilan</strain>
    </source>
</reference>
<feature type="compositionally biased region" description="Low complexity" evidence="1">
    <location>
        <begin position="286"/>
        <end position="295"/>
    </location>
</feature>
<dbReference type="Proteomes" id="UP000623467">
    <property type="component" value="Unassembled WGS sequence"/>
</dbReference>
<dbReference type="AlphaFoldDB" id="A0A8H6Y2S5"/>
<gene>
    <name evidence="3" type="ORF">MSAN_01676100</name>
</gene>
<evidence type="ECO:0000313" key="4">
    <source>
        <dbReference type="Proteomes" id="UP000623467"/>
    </source>
</evidence>
<feature type="compositionally biased region" description="Polar residues" evidence="1">
    <location>
        <begin position="314"/>
        <end position="339"/>
    </location>
</feature>